<feature type="region of interest" description="Disordered" evidence="1">
    <location>
        <begin position="493"/>
        <end position="512"/>
    </location>
</feature>
<dbReference type="Proteomes" id="UP000241462">
    <property type="component" value="Unassembled WGS sequence"/>
</dbReference>
<feature type="compositionally biased region" description="Polar residues" evidence="1">
    <location>
        <begin position="443"/>
        <end position="454"/>
    </location>
</feature>
<protein>
    <submittedName>
        <fullName evidence="2">Uncharacterized protein</fullName>
    </submittedName>
</protein>
<organism evidence="2 3">
    <name type="scientific">Coniella lustricola</name>
    <dbReference type="NCBI Taxonomy" id="2025994"/>
    <lineage>
        <taxon>Eukaryota</taxon>
        <taxon>Fungi</taxon>
        <taxon>Dikarya</taxon>
        <taxon>Ascomycota</taxon>
        <taxon>Pezizomycotina</taxon>
        <taxon>Sordariomycetes</taxon>
        <taxon>Sordariomycetidae</taxon>
        <taxon>Diaporthales</taxon>
        <taxon>Schizoparmaceae</taxon>
        <taxon>Coniella</taxon>
    </lineage>
</organism>
<evidence type="ECO:0000313" key="2">
    <source>
        <dbReference type="EMBL" id="PSR80594.1"/>
    </source>
</evidence>
<name>A0A2T3A0J1_9PEZI</name>
<feature type="region of interest" description="Disordered" evidence="1">
    <location>
        <begin position="22"/>
        <end position="47"/>
    </location>
</feature>
<feature type="region of interest" description="Disordered" evidence="1">
    <location>
        <begin position="419"/>
        <end position="455"/>
    </location>
</feature>
<evidence type="ECO:0000256" key="1">
    <source>
        <dbReference type="SAM" id="MobiDB-lite"/>
    </source>
</evidence>
<feature type="compositionally biased region" description="Polar residues" evidence="1">
    <location>
        <begin position="570"/>
        <end position="593"/>
    </location>
</feature>
<proteinExistence type="predicted"/>
<dbReference type="OrthoDB" id="436496at2759"/>
<accession>A0A2T3A0J1</accession>
<feature type="region of interest" description="Disordered" evidence="1">
    <location>
        <begin position="565"/>
        <end position="593"/>
    </location>
</feature>
<sequence length="608" mass="67608">MPVFEGIEVSIVTRSEIGQLPEYPYPDGATDKLRKRDTSPLGKETQEDVAEWDQGDPLGGKSVVSVYVPSLPGAHFFIKYVVHEAPPPTCHLFFKLYMNGRHITSWGINTVVKSHGCTEKALYEPSDRWSREANGVVFKQQGIEARYFYFTDSREELSAAADGGLIEVQVFRAKGRRRRAAKLDQYRHQDNAPSGGLLDNPQSVTYFDFHLLDAKDAPFAQFRFHYRSWTNLRQLSLIPEQDINLLEASIESIPPSASDMLSNQASSALTAIESYSNSVDKDKSASNATYRNDSLDGTIENDAMAHSRSPFRMSSPVRFSSENVSNRNLPQPSKILRDAISCGIPGVYRERPLPDRPLPELADVYLKDSRAPHSRNCSTGSAAPSVAASLQSYANNMSLMDETIEYGQAREIAMNKEYPGVPLQDHKGSSSGCSTLKPRKEPTTNSSTESSLPATGTEVANLKQSPLTHSPHVESTFFLEQLIEHAEHDSLSSYGNGNCIPENPDSSKESTTRIKEDGGVDMYAEFAHLRPLQCTSKQRSSSPRNAPRGILSPRLGRLWNSIRRNKSRSPLRTLNQAPNSHNVARMPKNNTTPHFACPEVKERHGNWI</sequence>
<gene>
    <name evidence="2" type="ORF">BD289DRAFT_61871</name>
</gene>
<dbReference type="AlphaFoldDB" id="A0A2T3A0J1"/>
<dbReference type="EMBL" id="KZ678525">
    <property type="protein sequence ID" value="PSR80594.1"/>
    <property type="molecule type" value="Genomic_DNA"/>
</dbReference>
<dbReference type="InParanoid" id="A0A2T3A0J1"/>
<evidence type="ECO:0000313" key="3">
    <source>
        <dbReference type="Proteomes" id="UP000241462"/>
    </source>
</evidence>
<keyword evidence="3" id="KW-1185">Reference proteome</keyword>
<dbReference type="STRING" id="2025994.A0A2T3A0J1"/>
<reference evidence="2 3" key="1">
    <citation type="journal article" date="2018" name="Mycol. Prog.">
        <title>Coniella lustricola, a new species from submerged detritus.</title>
        <authorList>
            <person name="Raudabaugh D.B."/>
            <person name="Iturriaga T."/>
            <person name="Carver A."/>
            <person name="Mondo S."/>
            <person name="Pangilinan J."/>
            <person name="Lipzen A."/>
            <person name="He G."/>
            <person name="Amirebrahimi M."/>
            <person name="Grigoriev I.V."/>
            <person name="Miller A.N."/>
        </authorList>
    </citation>
    <scope>NUCLEOTIDE SEQUENCE [LARGE SCALE GENOMIC DNA]</scope>
    <source>
        <strain evidence="2 3">B22-T-1</strain>
    </source>
</reference>
<feature type="compositionally biased region" description="Basic and acidic residues" evidence="1">
    <location>
        <begin position="29"/>
        <end position="38"/>
    </location>
</feature>